<dbReference type="AlphaFoldDB" id="A0A446ZIV1"/>
<gene>
    <name evidence="2" type="ORF">AC2117_01601</name>
</gene>
<feature type="transmembrane region" description="Helical" evidence="1">
    <location>
        <begin position="13"/>
        <end position="35"/>
    </location>
</feature>
<keyword evidence="1" id="KW-0812">Transmembrane</keyword>
<proteinExistence type="predicted"/>
<evidence type="ECO:0000313" key="2">
    <source>
        <dbReference type="EMBL" id="VAX44419.1"/>
    </source>
</evidence>
<accession>A0A446ZIV1</accession>
<reference evidence="2 3" key="1">
    <citation type="submission" date="2018-08" db="EMBL/GenBank/DDBJ databases">
        <authorList>
            <person name="Gonzaga-Molto A."/>
        </authorList>
    </citation>
    <scope>NUCLEOTIDE SEQUENCE [LARGE SCALE GENOMIC DNA]</scope>
    <source>
        <strain evidence="2">Acinetobacter calcoaceticus str. 2117</strain>
    </source>
</reference>
<organism evidence="2 3">
    <name type="scientific">Acinetobacter calcoaceticus</name>
    <dbReference type="NCBI Taxonomy" id="471"/>
    <lineage>
        <taxon>Bacteria</taxon>
        <taxon>Pseudomonadati</taxon>
        <taxon>Pseudomonadota</taxon>
        <taxon>Gammaproteobacteria</taxon>
        <taxon>Moraxellales</taxon>
        <taxon>Moraxellaceae</taxon>
        <taxon>Acinetobacter</taxon>
        <taxon>Acinetobacter calcoaceticus/baumannii complex</taxon>
    </lineage>
</organism>
<sequence length="158" mass="18732">MITNQVVTEIISLIANICTILGFFIALITLIYFFLEHNNKLMIETRKRFLEQESWTNEGDFSSTDSVFFTIYINNSKSHIFNGTIVLNSYSKELDFYFEKAFRRSFIIRIHKRQGGREVDCARAKIKMITPDTFEIVFIKGFELHDFKPQFPYKTEIW</sequence>
<dbReference type="RefSeq" id="WP_133973234.1">
    <property type="nucleotide sequence ID" value="NZ_LS999521.1"/>
</dbReference>
<name>A0A446ZIV1_ACICA</name>
<evidence type="ECO:0000256" key="1">
    <source>
        <dbReference type="SAM" id="Phobius"/>
    </source>
</evidence>
<keyword evidence="1" id="KW-0472">Membrane</keyword>
<keyword evidence="1" id="KW-1133">Transmembrane helix</keyword>
<evidence type="ECO:0000313" key="3">
    <source>
        <dbReference type="Proteomes" id="UP000294355"/>
    </source>
</evidence>
<protein>
    <submittedName>
        <fullName evidence="2">Uncharacterized protein</fullName>
    </submittedName>
</protein>
<dbReference type="EMBL" id="LS999521">
    <property type="protein sequence ID" value="VAX44419.1"/>
    <property type="molecule type" value="Genomic_DNA"/>
</dbReference>
<dbReference type="Proteomes" id="UP000294355">
    <property type="component" value="Chromosome"/>
</dbReference>